<evidence type="ECO:0000313" key="1">
    <source>
        <dbReference type="EMBL" id="EJX08602.1"/>
    </source>
</evidence>
<gene>
    <name evidence="1" type="ORF">EVA_03289</name>
</gene>
<proteinExistence type="predicted"/>
<protein>
    <submittedName>
        <fullName evidence="1">Uncharacterized protein</fullName>
    </submittedName>
</protein>
<accession>J9GL74</accession>
<name>J9GL74_9ZZZZ</name>
<sequence length="34" mass="3878">MNPLLPELLDLQGFFDKEKNKSPKPIVLTVSDFC</sequence>
<feature type="non-terminal residue" evidence="1">
    <location>
        <position position="34"/>
    </location>
</feature>
<dbReference type="AlphaFoldDB" id="J9GL74"/>
<organism evidence="1">
    <name type="scientific">gut metagenome</name>
    <dbReference type="NCBI Taxonomy" id="749906"/>
    <lineage>
        <taxon>unclassified sequences</taxon>
        <taxon>metagenomes</taxon>
        <taxon>organismal metagenomes</taxon>
    </lineage>
</organism>
<reference evidence="1" key="1">
    <citation type="journal article" date="2012" name="PLoS ONE">
        <title>Gene sets for utilization of primary and secondary nutrition supplies in the distal gut of endangered iberian lynx.</title>
        <authorList>
            <person name="Alcaide M."/>
            <person name="Messina E."/>
            <person name="Richter M."/>
            <person name="Bargiela R."/>
            <person name="Peplies J."/>
            <person name="Huws S.A."/>
            <person name="Newbold C.J."/>
            <person name="Golyshin P.N."/>
            <person name="Simon M.A."/>
            <person name="Lopez G."/>
            <person name="Yakimov M.M."/>
            <person name="Ferrer M."/>
        </authorList>
    </citation>
    <scope>NUCLEOTIDE SEQUENCE</scope>
</reference>
<comment type="caution">
    <text evidence="1">The sequence shown here is derived from an EMBL/GenBank/DDBJ whole genome shotgun (WGS) entry which is preliminary data.</text>
</comment>
<dbReference type="EMBL" id="AMCI01000584">
    <property type="protein sequence ID" value="EJX08602.1"/>
    <property type="molecule type" value="Genomic_DNA"/>
</dbReference>